<dbReference type="RefSeq" id="WP_201638212.1">
    <property type="nucleotide sequence ID" value="NZ_JAEQNB010000009.1"/>
</dbReference>
<keyword evidence="3" id="KW-1185">Reference proteome</keyword>
<sequence>MSDKSNDQLIRELETVLHQLREGQTEASAAIAADLLQGLSIPNFKKPKLGLRKRVKRFVFRSVLTLLALGLIGGGVYAYFAKENKPTISSFVTGVQGMAQLATAEAYVMTTIEGQDNKLFGMDISADIPGTKRHYMIIVPAKITSGVDLKAVSDSDIQLDDGAKTVEITLPHAQILDDAIQMNDVKVYTEEGLLRAGYTAKEGVDLIAQASVKERLNQQAKDAGLIKTAEDNATQALQKLYDQFGYHVIVTYRD</sequence>
<evidence type="ECO:0000313" key="3">
    <source>
        <dbReference type="Proteomes" id="UP000602284"/>
    </source>
</evidence>
<accession>A0ABS1JFZ8</accession>
<comment type="caution">
    <text evidence="2">The sequence shown here is derived from an EMBL/GenBank/DDBJ whole genome shotgun (WGS) entry which is preliminary data.</text>
</comment>
<dbReference type="Pfam" id="PF14014">
    <property type="entry name" value="DUF4230"/>
    <property type="match status" value="1"/>
</dbReference>
<feature type="transmembrane region" description="Helical" evidence="1">
    <location>
        <begin position="58"/>
        <end position="80"/>
    </location>
</feature>
<keyword evidence="1" id="KW-1133">Transmembrane helix</keyword>
<name>A0ABS1JFZ8_9BACL</name>
<organism evidence="2 3">
    <name type="scientific">Tumebacillus amylolyticus</name>
    <dbReference type="NCBI Taxonomy" id="2801339"/>
    <lineage>
        <taxon>Bacteria</taxon>
        <taxon>Bacillati</taxon>
        <taxon>Bacillota</taxon>
        <taxon>Bacilli</taxon>
        <taxon>Bacillales</taxon>
        <taxon>Alicyclobacillaceae</taxon>
        <taxon>Tumebacillus</taxon>
    </lineage>
</organism>
<evidence type="ECO:0000256" key="1">
    <source>
        <dbReference type="SAM" id="Phobius"/>
    </source>
</evidence>
<dbReference type="InterPro" id="IPR025324">
    <property type="entry name" value="DUF4230"/>
</dbReference>
<dbReference type="Proteomes" id="UP000602284">
    <property type="component" value="Unassembled WGS sequence"/>
</dbReference>
<dbReference type="EMBL" id="JAEQNB010000009">
    <property type="protein sequence ID" value="MBL0389212.1"/>
    <property type="molecule type" value="Genomic_DNA"/>
</dbReference>
<evidence type="ECO:0000313" key="2">
    <source>
        <dbReference type="EMBL" id="MBL0389212.1"/>
    </source>
</evidence>
<reference evidence="2 3" key="1">
    <citation type="submission" date="2021-01" db="EMBL/GenBank/DDBJ databases">
        <title>Tumebacillus sp. strain ITR2 16S ribosomal RNA gene Genome sequencing and assembly.</title>
        <authorList>
            <person name="Kang M."/>
        </authorList>
    </citation>
    <scope>NUCLEOTIDE SEQUENCE [LARGE SCALE GENOMIC DNA]</scope>
    <source>
        <strain evidence="2 3">ITR2</strain>
    </source>
</reference>
<proteinExistence type="predicted"/>
<keyword evidence="1" id="KW-0472">Membrane</keyword>
<keyword evidence="1" id="KW-0812">Transmembrane</keyword>
<protein>
    <submittedName>
        <fullName evidence="2">DUF4230 domain-containing protein</fullName>
    </submittedName>
</protein>
<gene>
    <name evidence="2" type="ORF">JJB07_21705</name>
</gene>